<evidence type="ECO:0000313" key="2">
    <source>
        <dbReference type="Proteomes" id="UP000019095"/>
    </source>
</evidence>
<gene>
    <name evidence="1" type="ORF">MIM_c37540</name>
</gene>
<sequence length="340" mass="37038">MSTNAHWKQRPAGANWGDFGADDQLGRLNWIDAAARVRAAREIQQGLSFSLSLPLDVPRQPVLNPRRAGPVIRPSMKNGVPIFNFPLGTDTPGATDVVSDDVVTMSPQYSTQWDALGHVCSCFDAQGSGTAAPVGYNGFRVVAHQHSNGNSDTFNGAAALSIDPMAQHGIQGRGVLIDLRHHFGDEARLIRFADIEAVMKADSIELHKGDIICFHTGLADIALNLRADDDHEILKTSCCALDGNDPQLLEWITESQVSALAADNHAVEKRNYALSKEQGPLLPLHEHCLVKLGMPLGELWHLSYLAKWLRDNKRHAFFLTAPPIYLRGMVGAPVNPVATV</sequence>
<dbReference type="Gene3D" id="3.50.30.50">
    <property type="entry name" value="Putative cyclase"/>
    <property type="match status" value="1"/>
</dbReference>
<keyword evidence="2" id="KW-1185">Reference proteome</keyword>
<dbReference type="PANTHER" id="PTHR34861">
    <property type="match status" value="1"/>
</dbReference>
<dbReference type="InterPro" id="IPR037175">
    <property type="entry name" value="KFase_sf"/>
</dbReference>
<dbReference type="Proteomes" id="UP000019095">
    <property type="component" value="Chromosome"/>
</dbReference>
<dbReference type="InterPro" id="IPR007325">
    <property type="entry name" value="KFase/CYL"/>
</dbReference>
<reference evidence="1 2" key="1">
    <citation type="journal article" date="2014" name="Microbiology">
        <title>Unravelling the complete genome sequence of Advenella mimigardefordensis strain DPN7T and novel insights in the catabolism of the xenobiotic polythioester precursor 3,3'-dithiodipropionate.</title>
        <authorList>
            <person name="Wubbeler J.H."/>
            <person name="Hiessl S."/>
            <person name="Schuldes J."/>
            <person name="Thurmer A."/>
            <person name="Daniel R."/>
            <person name="Steinbuchel A."/>
        </authorList>
    </citation>
    <scope>NUCLEOTIDE SEQUENCE [LARGE SCALE GENOMIC DNA]</scope>
    <source>
        <strain evidence="2">DSM 17166 / LMG 22922 / DPN7</strain>
    </source>
</reference>
<dbReference type="PATRIC" id="fig|1247726.3.peg.4146"/>
<dbReference type="HOGENOM" id="CLU_030671_0_1_4"/>
<dbReference type="AlphaFoldDB" id="W0PH45"/>
<dbReference type="EMBL" id="CP003915">
    <property type="protein sequence ID" value="AHG65811.1"/>
    <property type="molecule type" value="Genomic_DNA"/>
</dbReference>
<dbReference type="GO" id="GO:0004061">
    <property type="term" value="F:arylformamidase activity"/>
    <property type="evidence" value="ECO:0007669"/>
    <property type="project" value="InterPro"/>
</dbReference>
<dbReference type="KEGG" id="amim:MIM_c37540"/>
<dbReference type="STRING" id="1247726.MIM_c37540"/>
<proteinExistence type="predicted"/>
<dbReference type="GO" id="GO:0019441">
    <property type="term" value="P:L-tryptophan catabolic process to kynurenine"/>
    <property type="evidence" value="ECO:0007669"/>
    <property type="project" value="InterPro"/>
</dbReference>
<protein>
    <submittedName>
        <fullName evidence="1">Putative cyclase</fullName>
    </submittedName>
</protein>
<dbReference type="OrthoDB" id="7067800at2"/>
<organism evidence="1 2">
    <name type="scientific">Advenella mimigardefordensis (strain DSM 17166 / LMG 22922 / DPN7)</name>
    <dbReference type="NCBI Taxonomy" id="1247726"/>
    <lineage>
        <taxon>Bacteria</taxon>
        <taxon>Pseudomonadati</taxon>
        <taxon>Pseudomonadota</taxon>
        <taxon>Betaproteobacteria</taxon>
        <taxon>Burkholderiales</taxon>
        <taxon>Alcaligenaceae</taxon>
    </lineage>
</organism>
<name>W0PH45_ADVMD</name>
<evidence type="ECO:0000313" key="1">
    <source>
        <dbReference type="EMBL" id="AHG65811.1"/>
    </source>
</evidence>
<dbReference type="eggNOG" id="COG1878">
    <property type="taxonomic scope" value="Bacteria"/>
</dbReference>
<accession>W0PH45</accession>
<dbReference type="Pfam" id="PF04199">
    <property type="entry name" value="Cyclase"/>
    <property type="match status" value="1"/>
</dbReference>
<dbReference type="RefSeq" id="WP_025374513.1">
    <property type="nucleotide sequence ID" value="NZ_CP003915.1"/>
</dbReference>
<dbReference type="SUPFAM" id="SSF102198">
    <property type="entry name" value="Putative cyclase"/>
    <property type="match status" value="1"/>
</dbReference>